<dbReference type="GO" id="GO:0004115">
    <property type="term" value="F:3',5'-cyclic-AMP phosphodiesterase activity"/>
    <property type="evidence" value="ECO:0007669"/>
    <property type="project" value="UniProtKB-EC"/>
</dbReference>
<proteinExistence type="predicted"/>
<reference evidence="2" key="1">
    <citation type="submission" date="2022-09" db="EMBL/GenBank/DDBJ databases">
        <title>Actin cytoskeleton and complex cell architecture in an #Asgard archaeon.</title>
        <authorList>
            <person name="Ponce Toledo R.I."/>
            <person name="Schleper C."/>
            <person name="Rodrigues Oliveira T."/>
            <person name="Wollweber F."/>
            <person name="Xu J."/>
            <person name="Rittmann S."/>
            <person name="Klingl A."/>
            <person name="Pilhofer M."/>
        </authorList>
    </citation>
    <scope>NUCLEOTIDE SEQUENCE</scope>
    <source>
        <strain evidence="2">B-35</strain>
    </source>
</reference>
<name>A0ABY6HX09_9ARCH</name>
<accession>A0ABY6HX09</accession>
<keyword evidence="3" id="KW-1185">Reference proteome</keyword>
<dbReference type="PANTHER" id="PTHR37523:SF1">
    <property type="entry name" value="CALCINEURIN-LIKE PHOSPHOESTERASE DOMAIN-CONTAINING PROTEIN"/>
    <property type="match status" value="1"/>
</dbReference>
<sequence length="246" mass="27310">MKILLLSDLSNRVPKIPIEVIQSCDCVLLAGDITMGARSERLIIKVFTKLAALFPAPLPVFFIPGNHDHPDLMESPSYIPENFFQMHNKISMFSPEVENSDIKSLLLLGFGGATPIPGFPSGPGPNYITFTEDELRDQLTNLFSETTYLRKNASICTILFVHNPPFNTTLDLTHQLVHVGSKSVRDIIENYFPEVFIAGHIHESKSIESLGDTLMINPGEAKYGHYAVIDISKNQITSKLAKVEKA</sequence>
<dbReference type="EMBL" id="CP104013">
    <property type="protein sequence ID" value="UYP46994.1"/>
    <property type="molecule type" value="Genomic_DNA"/>
</dbReference>
<dbReference type="InterPro" id="IPR029461">
    <property type="entry name" value="TT1561-like"/>
</dbReference>
<dbReference type="Pfam" id="PF14582">
    <property type="entry name" value="Metallophos_3"/>
    <property type="match status" value="1"/>
</dbReference>
<keyword evidence="2" id="KW-0378">Hydrolase</keyword>
<protein>
    <submittedName>
        <fullName evidence="2">3',5'-cyclic adenosine monophosphate phosphodiesterase CpdA</fullName>
        <ecNumber evidence="2">3.1.4.53</ecNumber>
    </submittedName>
</protein>
<dbReference type="PANTHER" id="PTHR37523">
    <property type="entry name" value="METALLOPHOSPHOESTERASE"/>
    <property type="match status" value="1"/>
</dbReference>
<dbReference type="InterPro" id="IPR029052">
    <property type="entry name" value="Metallo-depent_PP-like"/>
</dbReference>
<evidence type="ECO:0000313" key="3">
    <source>
        <dbReference type="Proteomes" id="UP001208689"/>
    </source>
</evidence>
<dbReference type="Gene3D" id="3.60.21.10">
    <property type="match status" value="1"/>
</dbReference>
<evidence type="ECO:0000259" key="1">
    <source>
        <dbReference type="Pfam" id="PF14582"/>
    </source>
</evidence>
<evidence type="ECO:0000313" key="2">
    <source>
        <dbReference type="EMBL" id="UYP46994.1"/>
    </source>
</evidence>
<dbReference type="SUPFAM" id="SSF56300">
    <property type="entry name" value="Metallo-dependent phosphatases"/>
    <property type="match status" value="1"/>
</dbReference>
<dbReference type="EC" id="3.1.4.53" evidence="2"/>
<feature type="domain" description="Metallophosphoesterase TT1561-like" evidence="1">
    <location>
        <begin position="157"/>
        <end position="237"/>
    </location>
</feature>
<gene>
    <name evidence="2" type="ORF">NEF87_003279</name>
</gene>
<dbReference type="Proteomes" id="UP001208689">
    <property type="component" value="Chromosome"/>
</dbReference>
<organism evidence="2 3">
    <name type="scientific">Candidatus Lokiarchaeum ossiferum</name>
    <dbReference type="NCBI Taxonomy" id="2951803"/>
    <lineage>
        <taxon>Archaea</taxon>
        <taxon>Promethearchaeati</taxon>
        <taxon>Promethearchaeota</taxon>
        <taxon>Promethearchaeia</taxon>
        <taxon>Promethearchaeales</taxon>
        <taxon>Promethearchaeaceae</taxon>
        <taxon>Candidatus Lokiarchaeum</taxon>
    </lineage>
</organism>